<organism evidence="2 3">
    <name type="scientific">Stieleria marina</name>
    <dbReference type="NCBI Taxonomy" id="1930275"/>
    <lineage>
        <taxon>Bacteria</taxon>
        <taxon>Pseudomonadati</taxon>
        <taxon>Planctomycetota</taxon>
        <taxon>Planctomycetia</taxon>
        <taxon>Pirellulales</taxon>
        <taxon>Pirellulaceae</taxon>
        <taxon>Stieleria</taxon>
    </lineage>
</organism>
<accession>A0A517NSP5</accession>
<feature type="region of interest" description="Disordered" evidence="1">
    <location>
        <begin position="28"/>
        <end position="75"/>
    </location>
</feature>
<gene>
    <name evidence="2" type="ORF">K239x_21070</name>
</gene>
<evidence type="ECO:0000256" key="1">
    <source>
        <dbReference type="SAM" id="MobiDB-lite"/>
    </source>
</evidence>
<dbReference type="Proteomes" id="UP000319817">
    <property type="component" value="Chromosome"/>
</dbReference>
<protein>
    <submittedName>
        <fullName evidence="2">Uncharacterized protein</fullName>
    </submittedName>
</protein>
<reference evidence="2 3" key="1">
    <citation type="submission" date="2019-02" db="EMBL/GenBank/DDBJ databases">
        <title>Deep-cultivation of Planctomycetes and their phenomic and genomic characterization uncovers novel biology.</title>
        <authorList>
            <person name="Wiegand S."/>
            <person name="Jogler M."/>
            <person name="Boedeker C."/>
            <person name="Pinto D."/>
            <person name="Vollmers J."/>
            <person name="Rivas-Marin E."/>
            <person name="Kohn T."/>
            <person name="Peeters S.H."/>
            <person name="Heuer A."/>
            <person name="Rast P."/>
            <person name="Oberbeckmann S."/>
            <person name="Bunk B."/>
            <person name="Jeske O."/>
            <person name="Meyerdierks A."/>
            <person name="Storesund J.E."/>
            <person name="Kallscheuer N."/>
            <person name="Luecker S."/>
            <person name="Lage O.M."/>
            <person name="Pohl T."/>
            <person name="Merkel B.J."/>
            <person name="Hornburger P."/>
            <person name="Mueller R.-W."/>
            <person name="Bruemmer F."/>
            <person name="Labrenz M."/>
            <person name="Spormann A.M."/>
            <person name="Op den Camp H."/>
            <person name="Overmann J."/>
            <person name="Amann R."/>
            <person name="Jetten M.S.M."/>
            <person name="Mascher T."/>
            <person name="Medema M.H."/>
            <person name="Devos D.P."/>
            <person name="Kaster A.-K."/>
            <person name="Ovreas L."/>
            <person name="Rohde M."/>
            <person name="Galperin M.Y."/>
            <person name="Jogler C."/>
        </authorList>
    </citation>
    <scope>NUCLEOTIDE SEQUENCE [LARGE SCALE GENOMIC DNA]</scope>
    <source>
        <strain evidence="2 3">K23_9</strain>
    </source>
</reference>
<keyword evidence="3" id="KW-1185">Reference proteome</keyword>
<name>A0A517NSP5_9BACT</name>
<evidence type="ECO:0000313" key="3">
    <source>
        <dbReference type="Proteomes" id="UP000319817"/>
    </source>
</evidence>
<dbReference type="AlphaFoldDB" id="A0A517NSP5"/>
<dbReference type="EMBL" id="CP036526">
    <property type="protein sequence ID" value="QDT10152.1"/>
    <property type="molecule type" value="Genomic_DNA"/>
</dbReference>
<dbReference type="PROSITE" id="PS51257">
    <property type="entry name" value="PROKAR_LIPOPROTEIN"/>
    <property type="match status" value="1"/>
</dbReference>
<feature type="compositionally biased region" description="Basic and acidic residues" evidence="1">
    <location>
        <begin position="32"/>
        <end position="75"/>
    </location>
</feature>
<sequence length="206" mass="22059">MRITQVTHAFLLGFCLVGFTGCGGDTATEPVAESHSEHDHDHGDHDHEGHDHDEHAGHDHEGHDHDGDGHDDHATTKQIDASAAGLTTDDLVSLDEPPLPESYSAAVAELDKLSSKIAQQIKSGDIKDDHGALHGVSALLDGVDALANKSSMDSDAKEAIHQSVEKLLDAYGDVDYRLHDSSKGKDYSDVAEQIQSAIKTLQSYAK</sequence>
<evidence type="ECO:0000313" key="2">
    <source>
        <dbReference type="EMBL" id="QDT10152.1"/>
    </source>
</evidence>
<dbReference type="RefSeq" id="WP_419189893.1">
    <property type="nucleotide sequence ID" value="NZ_CP036526.1"/>
</dbReference>
<proteinExistence type="predicted"/>